<dbReference type="InterPro" id="IPR036179">
    <property type="entry name" value="Ig-like_dom_sf"/>
</dbReference>
<sequence length="249" mass="26386">DLPERSEQESREDSNGAGSVVALLRFRPRRGLGGHRVGCQVTLPNSSLAFAASVALDVQYEPQVLEVSGPLEALEGAEVELGCSAEGLPSPLLSWFRGPQVLQEEPGVPSLRLHLPQVSPSDSGTYTCVAENRHGRHNRSLELHVAWGFGPHQVQFWGVLWSPRGGLGCSVVPRGVLGCPTVPGAFWGPAVQFQGPFLSLPPSSDPPVLLPESRCTPVGEGARCVCAASAVPEPVVAFELPSHNITVAE</sequence>
<evidence type="ECO:0000256" key="3">
    <source>
        <dbReference type="ARBA" id="ARBA00023157"/>
    </source>
</evidence>
<dbReference type="PANTHER" id="PTHR12231">
    <property type="entry name" value="CTX-RELATED TYPE I TRANSMEMBRANE PROTEIN"/>
    <property type="match status" value="1"/>
</dbReference>
<dbReference type="Proteomes" id="UP000543364">
    <property type="component" value="Unassembled WGS sequence"/>
</dbReference>
<evidence type="ECO:0000313" key="7">
    <source>
        <dbReference type="Proteomes" id="UP000543364"/>
    </source>
</evidence>
<reference evidence="6 7" key="1">
    <citation type="submission" date="2019-09" db="EMBL/GenBank/DDBJ databases">
        <title>Bird 10,000 Genomes (B10K) Project - Family phase.</title>
        <authorList>
            <person name="Zhang G."/>
        </authorList>
    </citation>
    <scope>NUCLEOTIDE SEQUENCE [LARGE SCALE GENOMIC DNA]</scope>
    <source>
        <strain evidence="6">B10K-DU-001-01</strain>
        <tissue evidence="6">Muscle</tissue>
    </source>
</reference>
<keyword evidence="7" id="KW-1185">Reference proteome</keyword>
<dbReference type="SUPFAM" id="SSF48726">
    <property type="entry name" value="Immunoglobulin"/>
    <property type="match status" value="1"/>
</dbReference>
<evidence type="ECO:0000259" key="5">
    <source>
        <dbReference type="PROSITE" id="PS50835"/>
    </source>
</evidence>
<gene>
    <name evidence="6" type="primary">Smp</name>
    <name evidence="6" type="ORF">CEPORN_R15736</name>
</gene>
<name>A0A7K5TM36_CEPOR</name>
<dbReference type="Gene3D" id="2.60.40.10">
    <property type="entry name" value="Immunoglobulins"/>
    <property type="match status" value="1"/>
</dbReference>
<dbReference type="InterPro" id="IPR013783">
    <property type="entry name" value="Ig-like_fold"/>
</dbReference>
<dbReference type="FunFam" id="2.60.40.10:FF:000032">
    <property type="entry name" value="palladin isoform X1"/>
    <property type="match status" value="1"/>
</dbReference>
<dbReference type="InterPro" id="IPR003598">
    <property type="entry name" value="Ig_sub2"/>
</dbReference>
<accession>A0A7K5TM36</accession>
<keyword evidence="4" id="KW-0393">Immunoglobulin domain</keyword>
<feature type="non-terminal residue" evidence="6">
    <location>
        <position position="249"/>
    </location>
</feature>
<feature type="domain" description="Ig-like" evidence="5">
    <location>
        <begin position="62"/>
        <end position="144"/>
    </location>
</feature>
<dbReference type="EMBL" id="VZRE01000554">
    <property type="protein sequence ID" value="NWU05420.1"/>
    <property type="molecule type" value="Genomic_DNA"/>
</dbReference>
<evidence type="ECO:0000313" key="6">
    <source>
        <dbReference type="EMBL" id="NWU05420.1"/>
    </source>
</evidence>
<keyword evidence="2" id="KW-0677">Repeat</keyword>
<feature type="non-terminal residue" evidence="6">
    <location>
        <position position="1"/>
    </location>
</feature>
<dbReference type="SMART" id="SM00409">
    <property type="entry name" value="IG"/>
    <property type="match status" value="1"/>
</dbReference>
<organism evidence="6 7">
    <name type="scientific">Cephalopterus ornatus</name>
    <name type="common">Amazonian umbrellabird</name>
    <dbReference type="NCBI Taxonomy" id="114276"/>
    <lineage>
        <taxon>Eukaryota</taxon>
        <taxon>Metazoa</taxon>
        <taxon>Chordata</taxon>
        <taxon>Craniata</taxon>
        <taxon>Vertebrata</taxon>
        <taxon>Euteleostomi</taxon>
        <taxon>Archelosauria</taxon>
        <taxon>Archosauria</taxon>
        <taxon>Dinosauria</taxon>
        <taxon>Saurischia</taxon>
        <taxon>Theropoda</taxon>
        <taxon>Coelurosauria</taxon>
        <taxon>Aves</taxon>
        <taxon>Neognathae</taxon>
        <taxon>Neoaves</taxon>
        <taxon>Telluraves</taxon>
        <taxon>Australaves</taxon>
        <taxon>Passeriformes</taxon>
        <taxon>Cotingidae</taxon>
        <taxon>Cephalopterus</taxon>
    </lineage>
</organism>
<evidence type="ECO:0000256" key="4">
    <source>
        <dbReference type="ARBA" id="ARBA00023319"/>
    </source>
</evidence>
<dbReference type="GO" id="GO:0043005">
    <property type="term" value="C:neuron projection"/>
    <property type="evidence" value="ECO:0007669"/>
    <property type="project" value="TreeGrafter"/>
</dbReference>
<comment type="caution">
    <text evidence="6">The sequence shown here is derived from an EMBL/GenBank/DDBJ whole genome shotgun (WGS) entry which is preliminary data.</text>
</comment>
<dbReference type="SMART" id="SM00408">
    <property type="entry name" value="IGc2"/>
    <property type="match status" value="1"/>
</dbReference>
<protein>
    <submittedName>
        <fullName evidence="6">SMP protein</fullName>
    </submittedName>
</protein>
<dbReference type="InterPro" id="IPR007110">
    <property type="entry name" value="Ig-like_dom"/>
</dbReference>
<keyword evidence="1" id="KW-0732">Signal</keyword>
<dbReference type="InterPro" id="IPR051170">
    <property type="entry name" value="Neural/epithelial_adhesion"/>
</dbReference>
<dbReference type="InterPro" id="IPR003599">
    <property type="entry name" value="Ig_sub"/>
</dbReference>
<dbReference type="AlphaFoldDB" id="A0A7K5TM36"/>
<evidence type="ECO:0000256" key="2">
    <source>
        <dbReference type="ARBA" id="ARBA00022737"/>
    </source>
</evidence>
<dbReference type="PROSITE" id="PS50835">
    <property type="entry name" value="IG_LIKE"/>
    <property type="match status" value="1"/>
</dbReference>
<dbReference type="PANTHER" id="PTHR12231:SF253">
    <property type="entry name" value="DPR-INTERACTING PROTEIN ETA, ISOFORM B-RELATED"/>
    <property type="match status" value="1"/>
</dbReference>
<keyword evidence="3" id="KW-1015">Disulfide bond</keyword>
<evidence type="ECO:0000256" key="1">
    <source>
        <dbReference type="ARBA" id="ARBA00022729"/>
    </source>
</evidence>
<dbReference type="Pfam" id="PF13927">
    <property type="entry name" value="Ig_3"/>
    <property type="match status" value="1"/>
</dbReference>
<proteinExistence type="predicted"/>